<evidence type="ECO:0000256" key="2">
    <source>
        <dbReference type="ARBA" id="ARBA00006679"/>
    </source>
</evidence>
<accession>A0A2N7VFI9</accession>
<keyword evidence="4 7" id="KW-0812">Transmembrane</keyword>
<evidence type="ECO:0000313" key="8">
    <source>
        <dbReference type="EMBL" id="PMS15916.1"/>
    </source>
</evidence>
<keyword evidence="5 7" id="KW-1133">Transmembrane helix</keyword>
<comment type="similarity">
    <text evidence="2">Belongs to the DoxX family.</text>
</comment>
<dbReference type="PANTHER" id="PTHR33452">
    <property type="entry name" value="OXIDOREDUCTASE CATD-RELATED"/>
    <property type="match status" value="1"/>
</dbReference>
<feature type="transmembrane region" description="Helical" evidence="7">
    <location>
        <begin position="7"/>
        <end position="26"/>
    </location>
</feature>
<dbReference type="EMBL" id="PNYB01000041">
    <property type="protein sequence ID" value="PMS15916.1"/>
    <property type="molecule type" value="Genomic_DNA"/>
</dbReference>
<feature type="transmembrane region" description="Helical" evidence="7">
    <location>
        <begin position="105"/>
        <end position="131"/>
    </location>
</feature>
<feature type="transmembrane region" description="Helical" evidence="7">
    <location>
        <begin position="46"/>
        <end position="67"/>
    </location>
</feature>
<evidence type="ECO:0000256" key="5">
    <source>
        <dbReference type="ARBA" id="ARBA00022989"/>
    </source>
</evidence>
<protein>
    <submittedName>
        <fullName evidence="8">Quinol oxidase</fullName>
    </submittedName>
</protein>
<dbReference type="AlphaFoldDB" id="A0A2N7VFI9"/>
<evidence type="ECO:0000313" key="9">
    <source>
        <dbReference type="Proteomes" id="UP000235347"/>
    </source>
</evidence>
<reference evidence="8 9" key="1">
    <citation type="submission" date="2018-01" db="EMBL/GenBank/DDBJ databases">
        <title>Whole genome analyses suggest that Burkholderia sensu lato contains two further novel genera in the rhizoxinica-symbiotica group Mycetohabitans gen. nov., and Trinickia gen. nov.: implications for the evolution of diazotrophy and nodulation in the Burkholderiaceae.</title>
        <authorList>
            <person name="Estrada-de los Santos P."/>
            <person name="Palmer M."/>
            <person name="Chavez-Ramirez B."/>
            <person name="Beukes C."/>
            <person name="Steenkamp E.T."/>
            <person name="Hirsch A.M."/>
            <person name="Manyaka P."/>
            <person name="Maluk M."/>
            <person name="Lafos M."/>
            <person name="Crook M."/>
            <person name="Gross E."/>
            <person name="Simon M.F."/>
            <person name="Bueno dos Reis Junior F."/>
            <person name="Poole P.S."/>
            <person name="Venter S.N."/>
            <person name="James E.K."/>
        </authorList>
    </citation>
    <scope>NUCLEOTIDE SEQUENCE [LARGE SCALE GENOMIC DNA]</scope>
    <source>
        <strain evidence="8 9">GP25-8</strain>
    </source>
</reference>
<name>A0A2N7VFI9_9BURK</name>
<keyword evidence="9" id="KW-1185">Reference proteome</keyword>
<comment type="caution">
    <text evidence="8">The sequence shown here is derived from an EMBL/GenBank/DDBJ whole genome shotgun (WGS) entry which is preliminary data.</text>
</comment>
<organism evidence="8 9">
    <name type="scientific">Trinickia soli</name>
    <dbReference type="NCBI Taxonomy" id="380675"/>
    <lineage>
        <taxon>Bacteria</taxon>
        <taxon>Pseudomonadati</taxon>
        <taxon>Pseudomonadota</taxon>
        <taxon>Betaproteobacteria</taxon>
        <taxon>Burkholderiales</taxon>
        <taxon>Burkholderiaceae</taxon>
        <taxon>Trinickia</taxon>
    </lineage>
</organism>
<dbReference type="Proteomes" id="UP000235347">
    <property type="component" value="Unassembled WGS sequence"/>
</dbReference>
<proteinExistence type="inferred from homology"/>
<dbReference type="PANTHER" id="PTHR33452:SF1">
    <property type="entry name" value="INNER MEMBRANE PROTEIN YPHA-RELATED"/>
    <property type="match status" value="1"/>
</dbReference>
<evidence type="ECO:0000256" key="7">
    <source>
        <dbReference type="SAM" id="Phobius"/>
    </source>
</evidence>
<keyword evidence="3" id="KW-1003">Cell membrane</keyword>
<dbReference type="GO" id="GO:0005886">
    <property type="term" value="C:plasma membrane"/>
    <property type="evidence" value="ECO:0007669"/>
    <property type="project" value="UniProtKB-SubCell"/>
</dbReference>
<evidence type="ECO:0000256" key="1">
    <source>
        <dbReference type="ARBA" id="ARBA00004651"/>
    </source>
</evidence>
<keyword evidence="6 7" id="KW-0472">Membrane</keyword>
<feature type="transmembrane region" description="Helical" evidence="7">
    <location>
        <begin position="74"/>
        <end position="93"/>
    </location>
</feature>
<evidence type="ECO:0000256" key="6">
    <source>
        <dbReference type="ARBA" id="ARBA00023136"/>
    </source>
</evidence>
<gene>
    <name evidence="8" type="ORF">C0Z19_26905</name>
</gene>
<dbReference type="InterPro" id="IPR051907">
    <property type="entry name" value="DoxX-like_oxidoreductase"/>
</dbReference>
<evidence type="ECO:0000256" key="3">
    <source>
        <dbReference type="ARBA" id="ARBA00022475"/>
    </source>
</evidence>
<sequence>MSRQVDSAVIFIARVALSLLFLWGGIEKAIGYAGFVAYLQAKHVPLVLVAAPIATVVEILGGMLLIVGFLTKPLGPAMAAFTLLSGVLGHDFWNALDPAMRHAEMIQFCENVCIAGGFLLLLVTGAGAISIDAVRVAKPRLLEPHEQKDVMS</sequence>
<comment type="subcellular location">
    <subcellularLocation>
        <location evidence="1">Cell membrane</location>
        <topology evidence="1">Multi-pass membrane protein</topology>
    </subcellularLocation>
</comment>
<dbReference type="Pfam" id="PF07681">
    <property type="entry name" value="DoxX"/>
    <property type="match status" value="1"/>
</dbReference>
<evidence type="ECO:0000256" key="4">
    <source>
        <dbReference type="ARBA" id="ARBA00022692"/>
    </source>
</evidence>
<dbReference type="RefSeq" id="WP_102612878.1">
    <property type="nucleotide sequence ID" value="NZ_CADIKD010000036.1"/>
</dbReference>
<dbReference type="InterPro" id="IPR032808">
    <property type="entry name" value="DoxX"/>
</dbReference>